<sequence>MFLSQTNQGGGSLKSNPTLTFYNQNAQQFTDSTLQVDMSALYREFLPNIPINGHILDAGCGSARDAAYFKQQGFRVSAFDASEELAALASQHLQQTVEVNTFQQLDSVNQYDGIWCCASLLHVSKAELPQVFLNLQNALKPNGVLYVSFKYGTQERVHNGREFTDLTEQLLSDLINQHTQLSIVKHWQSVDQRPGRESEVWLNALLTQSKAKL</sequence>
<proteinExistence type="predicted"/>
<evidence type="ECO:0000313" key="5">
    <source>
        <dbReference type="Proteomes" id="UP000256542"/>
    </source>
</evidence>
<dbReference type="PANTHER" id="PTHR43861:SF1">
    <property type="entry name" value="TRANS-ACONITATE 2-METHYLTRANSFERASE"/>
    <property type="match status" value="1"/>
</dbReference>
<dbReference type="Pfam" id="PF13649">
    <property type="entry name" value="Methyltransf_25"/>
    <property type="match status" value="1"/>
</dbReference>
<dbReference type="CDD" id="cd02440">
    <property type="entry name" value="AdoMet_MTases"/>
    <property type="match status" value="1"/>
</dbReference>
<dbReference type="Gene3D" id="3.40.50.150">
    <property type="entry name" value="Vaccinia Virus protein VP39"/>
    <property type="match status" value="1"/>
</dbReference>
<dbReference type="Proteomes" id="UP000256542">
    <property type="component" value="Unassembled WGS sequence"/>
</dbReference>
<protein>
    <submittedName>
        <fullName evidence="4">Methyltransferase family protein</fullName>
    </submittedName>
</protein>
<dbReference type="InterPro" id="IPR041698">
    <property type="entry name" value="Methyltransf_25"/>
</dbReference>
<evidence type="ECO:0000259" key="3">
    <source>
        <dbReference type="Pfam" id="PF13649"/>
    </source>
</evidence>
<feature type="domain" description="Methyltransferase" evidence="3">
    <location>
        <begin position="55"/>
        <end position="143"/>
    </location>
</feature>
<name>A0A3E0DGY8_9GAMM</name>
<evidence type="ECO:0000256" key="2">
    <source>
        <dbReference type="ARBA" id="ARBA00022679"/>
    </source>
</evidence>
<keyword evidence="2 4" id="KW-0808">Transferase</keyword>
<dbReference type="InterPro" id="IPR029063">
    <property type="entry name" value="SAM-dependent_MTases_sf"/>
</dbReference>
<dbReference type="PANTHER" id="PTHR43861">
    <property type="entry name" value="TRANS-ACONITATE 2-METHYLTRANSFERASE-RELATED"/>
    <property type="match status" value="1"/>
</dbReference>
<dbReference type="SUPFAM" id="SSF53335">
    <property type="entry name" value="S-adenosyl-L-methionine-dependent methyltransferases"/>
    <property type="match status" value="1"/>
</dbReference>
<keyword evidence="5" id="KW-1185">Reference proteome</keyword>
<gene>
    <name evidence="4" type="ORF">DFP81_11158</name>
</gene>
<dbReference type="GO" id="GO:0008168">
    <property type="term" value="F:methyltransferase activity"/>
    <property type="evidence" value="ECO:0007669"/>
    <property type="project" value="UniProtKB-KW"/>
</dbReference>
<dbReference type="AlphaFoldDB" id="A0A3E0DGY8"/>
<dbReference type="GO" id="GO:0032259">
    <property type="term" value="P:methylation"/>
    <property type="evidence" value="ECO:0007669"/>
    <property type="project" value="UniProtKB-KW"/>
</dbReference>
<organism evidence="4 5">
    <name type="scientific">Marinomonas pollencensis</name>
    <dbReference type="NCBI Taxonomy" id="491954"/>
    <lineage>
        <taxon>Bacteria</taxon>
        <taxon>Pseudomonadati</taxon>
        <taxon>Pseudomonadota</taxon>
        <taxon>Gammaproteobacteria</taxon>
        <taxon>Oceanospirillales</taxon>
        <taxon>Oceanospirillaceae</taxon>
        <taxon>Marinomonas</taxon>
    </lineage>
</organism>
<evidence type="ECO:0000256" key="1">
    <source>
        <dbReference type="ARBA" id="ARBA00022603"/>
    </source>
</evidence>
<dbReference type="EMBL" id="QUNG01000011">
    <property type="protein sequence ID" value="REG81978.1"/>
    <property type="molecule type" value="Genomic_DNA"/>
</dbReference>
<reference evidence="4 5" key="1">
    <citation type="submission" date="2018-08" db="EMBL/GenBank/DDBJ databases">
        <title>Genomic Encyclopedia of Type Strains, Phase III (KMG-III): the genomes of soil and plant-associated and newly described type strains.</title>
        <authorList>
            <person name="Whitman W."/>
        </authorList>
    </citation>
    <scope>NUCLEOTIDE SEQUENCE [LARGE SCALE GENOMIC DNA]</scope>
    <source>
        <strain evidence="4 5">CECT 7375</strain>
    </source>
</reference>
<accession>A0A3E0DGY8</accession>
<comment type="caution">
    <text evidence="4">The sequence shown here is derived from an EMBL/GenBank/DDBJ whole genome shotgun (WGS) entry which is preliminary data.</text>
</comment>
<evidence type="ECO:0000313" key="4">
    <source>
        <dbReference type="EMBL" id="REG81978.1"/>
    </source>
</evidence>
<keyword evidence="1 4" id="KW-0489">Methyltransferase</keyword>
<dbReference type="OrthoDB" id="7348755at2"/>